<sequence>MKKLFSSTPNGHHAVAVRYWGGKVAIPTGVLCPRSGFWRAIGNLAPPKFVKKYASMPAIQIRNRYGRQVDHSVYWSFVAARLDVESEPERPWPDHA</sequence>
<keyword evidence="2" id="KW-1185">Reference proteome</keyword>
<protein>
    <submittedName>
        <fullName evidence="1">Uncharacterized protein</fullName>
    </submittedName>
</protein>
<name>A0ABZ3BNA3_BURPY</name>
<proteinExistence type="predicted"/>
<dbReference type="RefSeq" id="WP_342310523.1">
    <property type="nucleotide sequence ID" value="NZ_CP150850.1"/>
</dbReference>
<evidence type="ECO:0000313" key="1">
    <source>
        <dbReference type="EMBL" id="WZW56667.1"/>
    </source>
</evidence>
<gene>
    <name evidence="1" type="ORF">WN985_29645</name>
</gene>
<reference evidence="1 2" key="1">
    <citation type="submission" date="2024-04" db="EMBL/GenBank/DDBJ databases">
        <title>Biological Control Activity of Plant Growth Promoting Rhizobacteria Burkholderia pyrrocinia BX1 against Tobacco black shank Introduction Tobacco black shank (TBS) caused by the oomycete Phytophthora. nicotianae (P. nicotianae) has become a destructive soil.</title>
        <authorList>
            <person name="Liu X."/>
            <person name="Shu C."/>
        </authorList>
    </citation>
    <scope>NUCLEOTIDE SEQUENCE [LARGE SCALE GENOMIC DNA]</scope>
    <source>
        <strain evidence="1 2">BX1</strain>
    </source>
</reference>
<accession>A0ABZ3BNA3</accession>
<organism evidence="1 2">
    <name type="scientific">Burkholderia pyrrocinia</name>
    <name type="common">Pseudomonas pyrrocinia</name>
    <dbReference type="NCBI Taxonomy" id="60550"/>
    <lineage>
        <taxon>Bacteria</taxon>
        <taxon>Pseudomonadati</taxon>
        <taxon>Pseudomonadota</taxon>
        <taxon>Betaproteobacteria</taxon>
        <taxon>Burkholderiales</taxon>
        <taxon>Burkholderiaceae</taxon>
        <taxon>Burkholderia</taxon>
        <taxon>Burkholderia cepacia complex</taxon>
    </lineage>
</organism>
<dbReference type="EMBL" id="CP150850">
    <property type="protein sequence ID" value="WZW56667.1"/>
    <property type="molecule type" value="Genomic_DNA"/>
</dbReference>
<evidence type="ECO:0000313" key="2">
    <source>
        <dbReference type="Proteomes" id="UP001484179"/>
    </source>
</evidence>
<dbReference type="Proteomes" id="UP001484179">
    <property type="component" value="Chromosome 2"/>
</dbReference>